<dbReference type="GO" id="GO:0019899">
    <property type="term" value="F:enzyme binding"/>
    <property type="evidence" value="ECO:0007669"/>
    <property type="project" value="UniProtKB-ARBA"/>
</dbReference>
<dbReference type="InterPro" id="IPR036875">
    <property type="entry name" value="Znf_CCHC_sf"/>
</dbReference>
<dbReference type="PANTHER" id="PTHR37984:SF5">
    <property type="entry name" value="PROTEIN NYNRIN-LIKE"/>
    <property type="match status" value="1"/>
</dbReference>
<dbReference type="Gene3D" id="3.10.10.10">
    <property type="entry name" value="HIV Type 1 Reverse Transcriptase, subunit A, domain 1"/>
    <property type="match status" value="1"/>
</dbReference>
<dbReference type="Pfam" id="PF17921">
    <property type="entry name" value="Integrase_H2C2"/>
    <property type="match status" value="1"/>
</dbReference>
<dbReference type="Pfam" id="PF17917">
    <property type="entry name" value="RT_RNaseH"/>
    <property type="match status" value="1"/>
</dbReference>
<feature type="region of interest" description="Disordered" evidence="9">
    <location>
        <begin position="516"/>
        <end position="538"/>
    </location>
</feature>
<dbReference type="CDD" id="cd09274">
    <property type="entry name" value="RNase_HI_RT_Ty3"/>
    <property type="match status" value="1"/>
</dbReference>
<dbReference type="InterPro" id="IPR041588">
    <property type="entry name" value="Integrase_H2C2"/>
</dbReference>
<dbReference type="Pfam" id="PF00078">
    <property type="entry name" value="RVT_1"/>
    <property type="match status" value="1"/>
</dbReference>
<dbReference type="FunFam" id="3.10.20.370:FF:000001">
    <property type="entry name" value="Retrovirus-related Pol polyprotein from transposon 17.6-like protein"/>
    <property type="match status" value="1"/>
</dbReference>
<dbReference type="PROSITE" id="PS50175">
    <property type="entry name" value="ASP_PROT_RETROV"/>
    <property type="match status" value="1"/>
</dbReference>
<dbReference type="InterPro" id="IPR001584">
    <property type="entry name" value="Integrase_cat-core"/>
</dbReference>
<keyword evidence="2" id="KW-0808">Transferase</keyword>
<dbReference type="InterPro" id="IPR043502">
    <property type="entry name" value="DNA/RNA_pol_sf"/>
</dbReference>
<dbReference type="InterPro" id="IPR036397">
    <property type="entry name" value="RNaseH_sf"/>
</dbReference>
<accession>A0A8R1I9D7</accession>
<evidence type="ECO:0000313" key="14">
    <source>
        <dbReference type="EnsemblMetazoa" id="CJA21228.1"/>
    </source>
</evidence>
<dbReference type="FunFam" id="1.10.340.70:FF:000001">
    <property type="entry name" value="Retrovirus-related Pol polyprotein from transposon gypsy-like Protein"/>
    <property type="match status" value="1"/>
</dbReference>
<dbReference type="InterPro" id="IPR001969">
    <property type="entry name" value="Aspartic_peptidase_AS"/>
</dbReference>
<keyword evidence="8" id="KW-0479">Metal-binding</keyword>
<dbReference type="InterPro" id="IPR041373">
    <property type="entry name" value="RT_RNaseH"/>
</dbReference>
<reference evidence="15" key="1">
    <citation type="submission" date="2010-08" db="EMBL/GenBank/DDBJ databases">
        <authorList>
            <consortium name="Caenorhabditis japonica Sequencing Consortium"/>
            <person name="Wilson R.K."/>
        </authorList>
    </citation>
    <scope>NUCLEOTIDE SEQUENCE [LARGE SCALE GENOMIC DNA]</scope>
    <source>
        <strain evidence="15">DF5081</strain>
    </source>
</reference>
<keyword evidence="4" id="KW-0540">Nuclease</keyword>
<proteinExistence type="predicted"/>
<evidence type="ECO:0000259" key="10">
    <source>
        <dbReference type="PROSITE" id="PS50158"/>
    </source>
</evidence>
<dbReference type="GO" id="GO:0008270">
    <property type="term" value="F:zinc ion binding"/>
    <property type="evidence" value="ECO:0007669"/>
    <property type="project" value="UniProtKB-KW"/>
</dbReference>
<evidence type="ECO:0000256" key="3">
    <source>
        <dbReference type="ARBA" id="ARBA00022695"/>
    </source>
</evidence>
<feature type="compositionally biased region" description="Polar residues" evidence="9">
    <location>
        <begin position="433"/>
        <end position="461"/>
    </location>
</feature>
<dbReference type="InterPro" id="IPR005162">
    <property type="entry name" value="Retrotrans_gag_dom"/>
</dbReference>
<keyword evidence="5" id="KW-0255">Endonuclease</keyword>
<dbReference type="EC" id="2.7.7.49" evidence="1"/>
<dbReference type="EnsemblMetazoa" id="CJA21228.1">
    <property type="protein sequence ID" value="CJA21228.1"/>
    <property type="gene ID" value="WBGene00176800"/>
</dbReference>
<dbReference type="GO" id="GO:0006508">
    <property type="term" value="P:proteolysis"/>
    <property type="evidence" value="ECO:0007669"/>
    <property type="project" value="InterPro"/>
</dbReference>
<dbReference type="InterPro" id="IPR021109">
    <property type="entry name" value="Peptidase_aspartic_dom_sf"/>
</dbReference>
<evidence type="ECO:0000256" key="2">
    <source>
        <dbReference type="ARBA" id="ARBA00022679"/>
    </source>
</evidence>
<organism evidence="14 15">
    <name type="scientific">Caenorhabditis japonica</name>
    <dbReference type="NCBI Taxonomy" id="281687"/>
    <lineage>
        <taxon>Eukaryota</taxon>
        <taxon>Metazoa</taxon>
        <taxon>Ecdysozoa</taxon>
        <taxon>Nematoda</taxon>
        <taxon>Chromadorea</taxon>
        <taxon>Rhabditida</taxon>
        <taxon>Rhabditina</taxon>
        <taxon>Rhabditomorpha</taxon>
        <taxon>Rhabditoidea</taxon>
        <taxon>Rhabditidae</taxon>
        <taxon>Peloderinae</taxon>
        <taxon>Caenorhabditis</taxon>
    </lineage>
</organism>
<keyword evidence="8" id="KW-0863">Zinc-finger</keyword>
<dbReference type="Gene3D" id="3.30.420.10">
    <property type="entry name" value="Ribonuclease H-like superfamily/Ribonuclease H"/>
    <property type="match status" value="1"/>
</dbReference>
<dbReference type="GO" id="GO:0015074">
    <property type="term" value="P:DNA integration"/>
    <property type="evidence" value="ECO:0007669"/>
    <property type="project" value="InterPro"/>
</dbReference>
<evidence type="ECO:0000256" key="4">
    <source>
        <dbReference type="ARBA" id="ARBA00022722"/>
    </source>
</evidence>
<dbReference type="InterPro" id="IPR050951">
    <property type="entry name" value="Retrovirus_Pol_polyprotein"/>
</dbReference>
<evidence type="ECO:0000256" key="8">
    <source>
        <dbReference type="PROSITE-ProRule" id="PRU00047"/>
    </source>
</evidence>
<feature type="compositionally biased region" description="Low complexity" evidence="9">
    <location>
        <begin position="158"/>
        <end position="175"/>
    </location>
</feature>
<dbReference type="SMART" id="SM00343">
    <property type="entry name" value="ZnF_C2HC"/>
    <property type="match status" value="1"/>
</dbReference>
<dbReference type="GO" id="GO:0003676">
    <property type="term" value="F:nucleic acid binding"/>
    <property type="evidence" value="ECO:0007669"/>
    <property type="project" value="InterPro"/>
</dbReference>
<dbReference type="InterPro" id="IPR043128">
    <property type="entry name" value="Rev_trsase/Diguanyl_cyclase"/>
</dbReference>
<feature type="domain" description="Integrase catalytic" evidence="13">
    <location>
        <begin position="1525"/>
        <end position="1688"/>
    </location>
</feature>
<feature type="region of interest" description="Disordered" evidence="9">
    <location>
        <begin position="419"/>
        <end position="461"/>
    </location>
</feature>
<dbReference type="Gene3D" id="1.10.340.70">
    <property type="match status" value="1"/>
</dbReference>
<feature type="compositionally biased region" description="Low complexity" evidence="9">
    <location>
        <begin position="516"/>
        <end position="526"/>
    </location>
</feature>
<dbReference type="FunFam" id="3.30.420.10:FF:000032">
    <property type="entry name" value="Retrovirus-related Pol polyprotein from transposon 297-like Protein"/>
    <property type="match status" value="1"/>
</dbReference>
<dbReference type="SUPFAM" id="SSF50630">
    <property type="entry name" value="Acid proteases"/>
    <property type="match status" value="1"/>
</dbReference>
<dbReference type="GO" id="GO:0005737">
    <property type="term" value="C:cytoplasm"/>
    <property type="evidence" value="ECO:0007669"/>
    <property type="project" value="UniProtKB-ARBA"/>
</dbReference>
<dbReference type="Gene3D" id="2.40.70.10">
    <property type="entry name" value="Acid Proteases"/>
    <property type="match status" value="1"/>
</dbReference>
<reference evidence="14" key="2">
    <citation type="submission" date="2022-06" db="UniProtKB">
        <authorList>
            <consortium name="EnsemblMetazoa"/>
        </authorList>
    </citation>
    <scope>IDENTIFICATION</scope>
    <source>
        <strain evidence="14">DF5081</strain>
    </source>
</reference>
<dbReference type="PROSITE" id="PS50878">
    <property type="entry name" value="RT_POL"/>
    <property type="match status" value="1"/>
</dbReference>
<name>A0A8R1I9D7_CAEJA</name>
<evidence type="ECO:0000256" key="1">
    <source>
        <dbReference type="ARBA" id="ARBA00012493"/>
    </source>
</evidence>
<keyword evidence="8" id="KW-0862">Zinc</keyword>
<evidence type="ECO:0000313" key="15">
    <source>
        <dbReference type="Proteomes" id="UP000005237"/>
    </source>
</evidence>
<dbReference type="CDD" id="cd01647">
    <property type="entry name" value="RT_LTR"/>
    <property type="match status" value="1"/>
</dbReference>
<feature type="domain" description="Reverse transcriptase" evidence="12">
    <location>
        <begin position="959"/>
        <end position="1137"/>
    </location>
</feature>
<feature type="domain" description="Peptidase A2" evidence="11">
    <location>
        <begin position="640"/>
        <end position="679"/>
    </location>
</feature>
<evidence type="ECO:0000259" key="11">
    <source>
        <dbReference type="PROSITE" id="PS50175"/>
    </source>
</evidence>
<dbReference type="PROSITE" id="PS50158">
    <property type="entry name" value="ZF_CCHC"/>
    <property type="match status" value="1"/>
</dbReference>
<dbReference type="PROSITE" id="PS00141">
    <property type="entry name" value="ASP_PROTEASE"/>
    <property type="match status" value="1"/>
</dbReference>
<dbReference type="GO" id="GO:0004519">
    <property type="term" value="F:endonuclease activity"/>
    <property type="evidence" value="ECO:0007669"/>
    <property type="project" value="UniProtKB-KW"/>
</dbReference>
<sequence length="1849" mass="209509">MDHPPQLSCETTRSANPTLFRDAVIKDLHLTHDRITNVYEDVCSRINELRITTESGAASTAVARIVHAQFERGQEVAPADSPQTQTLAVTTDHSLIKSYIPSPRGDTLLKNPITAKPGKPIQAGGEMDITPTQLAAESDDTNVEATDTRKQQGRRNSRSSSATRRVTRSMTASATPRVNVVSMKTNSSVPMFSGTTKENYHTFMRHFTDHVNIMPNPSNREIRNLLLTVLTDFARDKAEEVLDSNPDATYEDVCTALRSQYENQYTTQARLDAIKNCFQYDQEPVQDYYQRIRTSMREAQTGTNRQDVTKAAFEAFIEGLQPEIRFQVEMRQSNDLEEAFKDAIFAEKALNRKSKAVRTSQALAAAKCQQTAEVYAQAVQQHQAQFGYSRNNCTGGYSHNGTPNTEFPAIAAFTPHRDARQGYPQGENAYRQPDNTFDQSRTPNRSFTHYPNRSFGNQRHAGNQRLNTSQNLNYHQSPDANSTCWYCGIPGHFRQECRTRARDRAQGISRNSRLEAPFAPRRPNFPRNHRSQTPLDPVENHRQPAVRVIETRHGAGSEEANIREQYNQQLKINQVQANRIKDISWRLHAYQMGQDPSGLTQPNVNIIAPHEEESRVVTSCPVASSYVTAQIPIKANGHPCHALVDTGASITVTSESSHDLFCTLPMLPPTASSALGLGGNAVHMVGSAFIRFEIGECTIDHLTHYTKGRCTPAGPKDYTFIIGNDVLSQIPTFRFDYAKGRFHVGNSVLPLGSQKDIDTRPGNYKIQLSKEVTFPAESESIVDCTLNRKIKEQDMITHNASSHFEDAGLIVNPTVFNSAKITVLVTNPTHRDVTLPARTSVGCAGRIYTDKEGNRLCLDTAFDELSPGVAAANALLPELHDDFKLNFDDIKCTNSEKYKLQQLCEKYPDVFSRNPYDLGSSRTDPVHIYTSTEVPIKGRAYRVPVKYQSELEQHINALLKSERITESNTPWTSPIVLVKKKNGSLRVCLDFRKLNEVTIPDNFPLPRIDAILEKVGGARYFSSLDMANGYLQLRLDAQSSYKCGFVTESRVYAYTHLPFGLKSAASYFQRALKTVLAGMDDDVMLYIDDILVYSQEFDQHIETLERVLKRFRQFNLKVSPKKCEFLKSSISFLGHTISRDNYGPNHANVKTILETSTPKNLPETRRFVGMIGFFRKFIPQFSSIAEPLTRLNKKDEKFTWGPEQEKAFNDLRQAIIEKPVLRFPDYEKPFHIFTDASSIGLGAALMQTEDADEKQYRPIAYASRTLASTETRWPAIQVEMLAIIFALRHFRPYICLSRIILHTDHRPLRYLLSKNKVNDNLARWLIELQQYDITIEYIEGKRNTVADFLSRSSDAIQAEDQEMQDVVAFPLCLVSTHEPPPRIFTAITSKPPININEEQAKDPELHTLRAIVERRPTPALDLQQEWIPHLEAVEVAPQGHLVVQFTNPRTPNPKIIVPSTLRKLVIQGNHTSMLGGGHFNWRTTMHKIQKIYFWPHMRKDVAEFCKRCHKCQLRRPKSQDDRENQLTVPSNRVFQRVGVDLTGPLKETRQGNRYYLNAVCWFTKYIIAVPLPDARTETCAQALLNNVVLRFGTMSELITDGASNFTSAAFKNFCSLLEIDQHIAIPHHSKGNGATERTFRTFHNAIAKYVNANHTDWEIYLQATCFAYNTSQHSTTGESPFYLMHGRDPVFPIEKILNPSPGNDEDGDPQEWKQFLTSNIQKAWEEAAEHSEDMQQYRQKLANAGAVPPKIQVGDKVVMKNFKSKVGLSRKLVMPWEGMYRVISIDRPFADIVDCRNPAKPAKRIHLDQVKQFWEDSGESDREKTTTPQPDYAPSRTKMRSRTRESHRS</sequence>
<dbReference type="InterPro" id="IPR001995">
    <property type="entry name" value="Peptidase_A2_cat"/>
</dbReference>
<dbReference type="GO" id="GO:0003964">
    <property type="term" value="F:RNA-directed DNA polymerase activity"/>
    <property type="evidence" value="ECO:0007669"/>
    <property type="project" value="UniProtKB-KW"/>
</dbReference>
<keyword evidence="7" id="KW-0695">RNA-directed DNA polymerase</keyword>
<evidence type="ECO:0000256" key="6">
    <source>
        <dbReference type="ARBA" id="ARBA00022801"/>
    </source>
</evidence>
<dbReference type="PANTHER" id="PTHR37984">
    <property type="entry name" value="PROTEIN CBG26694"/>
    <property type="match status" value="1"/>
</dbReference>
<feature type="domain" description="CCHC-type" evidence="10">
    <location>
        <begin position="484"/>
        <end position="498"/>
    </location>
</feature>
<dbReference type="PROSITE" id="PS50994">
    <property type="entry name" value="INTEGRASE"/>
    <property type="match status" value="1"/>
</dbReference>
<dbReference type="InterPro" id="IPR012337">
    <property type="entry name" value="RNaseH-like_sf"/>
</dbReference>
<evidence type="ECO:0000259" key="12">
    <source>
        <dbReference type="PROSITE" id="PS50878"/>
    </source>
</evidence>
<dbReference type="SUPFAM" id="SSF57756">
    <property type="entry name" value="Retrovirus zinc finger-like domains"/>
    <property type="match status" value="1"/>
</dbReference>
<keyword evidence="15" id="KW-1185">Reference proteome</keyword>
<protein>
    <recommendedName>
        <fullName evidence="1">RNA-directed DNA polymerase</fullName>
        <ecNumber evidence="1">2.7.7.49</ecNumber>
    </recommendedName>
</protein>
<evidence type="ECO:0000256" key="9">
    <source>
        <dbReference type="SAM" id="MobiDB-lite"/>
    </source>
</evidence>
<evidence type="ECO:0000256" key="7">
    <source>
        <dbReference type="ARBA" id="ARBA00022918"/>
    </source>
</evidence>
<evidence type="ECO:0000259" key="13">
    <source>
        <dbReference type="PROSITE" id="PS50994"/>
    </source>
</evidence>
<dbReference type="Pfam" id="PF03732">
    <property type="entry name" value="Retrotrans_gag"/>
    <property type="match status" value="1"/>
</dbReference>
<dbReference type="GO" id="GO:0004190">
    <property type="term" value="F:aspartic-type endopeptidase activity"/>
    <property type="evidence" value="ECO:0007669"/>
    <property type="project" value="InterPro"/>
</dbReference>
<dbReference type="InterPro" id="IPR001878">
    <property type="entry name" value="Znf_CCHC"/>
</dbReference>
<evidence type="ECO:0000256" key="5">
    <source>
        <dbReference type="ARBA" id="ARBA00022759"/>
    </source>
</evidence>
<dbReference type="InterPro" id="IPR000477">
    <property type="entry name" value="RT_dom"/>
</dbReference>
<keyword evidence="3" id="KW-0548">Nucleotidyltransferase</keyword>
<dbReference type="Gene3D" id="3.30.70.270">
    <property type="match status" value="2"/>
</dbReference>
<dbReference type="GO" id="GO:0042575">
    <property type="term" value="C:DNA polymerase complex"/>
    <property type="evidence" value="ECO:0007669"/>
    <property type="project" value="UniProtKB-ARBA"/>
</dbReference>
<feature type="region of interest" description="Disordered" evidence="9">
    <location>
        <begin position="100"/>
        <end position="175"/>
    </location>
</feature>
<dbReference type="FunFam" id="3.30.70.270:FF:000026">
    <property type="entry name" value="Transposon Ty3-G Gag-Pol polyprotein"/>
    <property type="match status" value="1"/>
</dbReference>
<feature type="region of interest" description="Disordered" evidence="9">
    <location>
        <begin position="1814"/>
        <end position="1849"/>
    </location>
</feature>
<dbReference type="Pfam" id="PF00665">
    <property type="entry name" value="rve"/>
    <property type="match status" value="1"/>
</dbReference>
<dbReference type="SUPFAM" id="SSF53098">
    <property type="entry name" value="Ribonuclease H-like"/>
    <property type="match status" value="1"/>
</dbReference>
<keyword evidence="6" id="KW-0378">Hydrolase</keyword>
<dbReference type="SUPFAM" id="SSF56672">
    <property type="entry name" value="DNA/RNA polymerases"/>
    <property type="match status" value="1"/>
</dbReference>
<dbReference type="Proteomes" id="UP000005237">
    <property type="component" value="Unassembled WGS sequence"/>
</dbReference>